<evidence type="ECO:0000256" key="1">
    <source>
        <dbReference type="SAM" id="MobiDB-lite"/>
    </source>
</evidence>
<organism evidence="3 4">
    <name type="scientific">Vitis vinifera</name>
    <name type="common">Grape</name>
    <dbReference type="NCBI Taxonomy" id="29760"/>
    <lineage>
        <taxon>Eukaryota</taxon>
        <taxon>Viridiplantae</taxon>
        <taxon>Streptophyta</taxon>
        <taxon>Embryophyta</taxon>
        <taxon>Tracheophyta</taxon>
        <taxon>Spermatophyta</taxon>
        <taxon>Magnoliopsida</taxon>
        <taxon>eudicotyledons</taxon>
        <taxon>Gunneridae</taxon>
        <taxon>Pentapetalae</taxon>
        <taxon>rosids</taxon>
        <taxon>Vitales</taxon>
        <taxon>Vitaceae</taxon>
        <taxon>Viteae</taxon>
        <taxon>Vitis</taxon>
    </lineage>
</organism>
<feature type="region of interest" description="Disordered" evidence="1">
    <location>
        <begin position="127"/>
        <end position="148"/>
    </location>
</feature>
<dbReference type="Proteomes" id="UP000288805">
    <property type="component" value="Unassembled WGS sequence"/>
</dbReference>
<keyword evidence="2" id="KW-1133">Transmembrane helix</keyword>
<reference evidence="3 4" key="1">
    <citation type="journal article" date="2018" name="PLoS Genet.">
        <title>Population sequencing reveals clonal diversity and ancestral inbreeding in the grapevine cultivar Chardonnay.</title>
        <authorList>
            <person name="Roach M.J."/>
            <person name="Johnson D.L."/>
            <person name="Bohlmann J."/>
            <person name="van Vuuren H.J."/>
            <person name="Jones S.J."/>
            <person name="Pretorius I.S."/>
            <person name="Schmidt S.A."/>
            <person name="Borneman A.R."/>
        </authorList>
    </citation>
    <scope>NUCLEOTIDE SEQUENCE [LARGE SCALE GENOMIC DNA]</scope>
    <source>
        <strain evidence="4">cv. Chardonnay</strain>
        <tissue evidence="3">Leaf</tissue>
    </source>
</reference>
<evidence type="ECO:0000256" key="2">
    <source>
        <dbReference type="SAM" id="Phobius"/>
    </source>
</evidence>
<proteinExistence type="predicted"/>
<dbReference type="EMBL" id="QGNW01000914">
    <property type="protein sequence ID" value="RVW58986.1"/>
    <property type="molecule type" value="Genomic_DNA"/>
</dbReference>
<keyword evidence="2" id="KW-0472">Membrane</keyword>
<name>A0A438FG96_VITVI</name>
<gene>
    <name evidence="3" type="ORF">CK203_110739</name>
</gene>
<sequence length="259" mass="29018">MFNMKEAKTMKTPMSSSIKLDKDEKGKSIDSIMYREHDWVLCYNLTASRPDIMRSTGSSGLGFLSDSRPSVSSLFSSISSGLGFQFWTALSSSRMPRVSIVLIFLSTCPFFIVSVFLMAPRRESVASKAQDKRPAKSSQPSQPETHRKASFDTVLLSSMEDYQRMGWLPMVTISEPTFLTLVGAFYSKATCGISGPIISTVRQIEIRLDSESICRIFDIAPVRLKVCKSKIWPTVPGFEPREAVQRICRRLKDGQTLDL</sequence>
<accession>A0A438FG96</accession>
<keyword evidence="2" id="KW-0812">Transmembrane</keyword>
<evidence type="ECO:0000313" key="3">
    <source>
        <dbReference type="EMBL" id="RVW58986.1"/>
    </source>
</evidence>
<evidence type="ECO:0000313" key="4">
    <source>
        <dbReference type="Proteomes" id="UP000288805"/>
    </source>
</evidence>
<dbReference type="AlphaFoldDB" id="A0A438FG96"/>
<protein>
    <submittedName>
        <fullName evidence="3">Uncharacterized protein</fullName>
    </submittedName>
</protein>
<feature type="transmembrane region" description="Helical" evidence="2">
    <location>
        <begin position="100"/>
        <end position="119"/>
    </location>
</feature>
<comment type="caution">
    <text evidence="3">The sequence shown here is derived from an EMBL/GenBank/DDBJ whole genome shotgun (WGS) entry which is preliminary data.</text>
</comment>